<dbReference type="STRING" id="40296.A0A0A2LDX3"/>
<keyword evidence="3 7" id="KW-0812">Transmembrane</keyword>
<dbReference type="OMA" id="GWVLGHK"/>
<comment type="caution">
    <text evidence="9">The sequence shown here is derived from an EMBL/GenBank/DDBJ whole genome shotgun (WGS) entry which is preliminary data.</text>
</comment>
<keyword evidence="4 7" id="KW-1133">Transmembrane helix</keyword>
<dbReference type="GO" id="GO:0005886">
    <property type="term" value="C:plasma membrane"/>
    <property type="evidence" value="ECO:0007669"/>
    <property type="project" value="TreeGrafter"/>
</dbReference>
<comment type="subcellular location">
    <subcellularLocation>
        <location evidence="1">Membrane</location>
        <topology evidence="1">Multi-pass membrane protein</topology>
    </subcellularLocation>
</comment>
<dbReference type="CDD" id="cd17323">
    <property type="entry name" value="MFS_Tpo1_MDR_like"/>
    <property type="match status" value="1"/>
</dbReference>
<evidence type="ECO:0000259" key="8">
    <source>
        <dbReference type="PROSITE" id="PS50850"/>
    </source>
</evidence>
<dbReference type="Pfam" id="PF07690">
    <property type="entry name" value="MFS_1"/>
    <property type="match status" value="1"/>
</dbReference>
<dbReference type="HOGENOM" id="CLU_008455_8_4_1"/>
<keyword evidence="2" id="KW-0813">Transport</keyword>
<evidence type="ECO:0000313" key="10">
    <source>
        <dbReference type="Proteomes" id="UP000030104"/>
    </source>
</evidence>
<gene>
    <name evidence="9" type="ORF">PITC_047640</name>
</gene>
<organism evidence="9 10">
    <name type="scientific">Penicillium italicum</name>
    <name type="common">Blue mold</name>
    <dbReference type="NCBI Taxonomy" id="40296"/>
    <lineage>
        <taxon>Eukaryota</taxon>
        <taxon>Fungi</taxon>
        <taxon>Dikarya</taxon>
        <taxon>Ascomycota</taxon>
        <taxon>Pezizomycotina</taxon>
        <taxon>Eurotiomycetes</taxon>
        <taxon>Eurotiomycetidae</taxon>
        <taxon>Eurotiales</taxon>
        <taxon>Aspergillaceae</taxon>
        <taxon>Penicillium</taxon>
    </lineage>
</organism>
<dbReference type="Gene3D" id="1.20.1720.10">
    <property type="entry name" value="Multidrug resistance protein D"/>
    <property type="match status" value="1"/>
</dbReference>
<dbReference type="SUPFAM" id="SSF103473">
    <property type="entry name" value="MFS general substrate transporter"/>
    <property type="match status" value="1"/>
</dbReference>
<evidence type="ECO:0000256" key="1">
    <source>
        <dbReference type="ARBA" id="ARBA00004141"/>
    </source>
</evidence>
<feature type="domain" description="Major facilitator superfamily (MFS) profile" evidence="8">
    <location>
        <begin position="45"/>
        <end position="517"/>
    </location>
</feature>
<dbReference type="PhylomeDB" id="A0A0A2LDX3"/>
<dbReference type="GO" id="GO:0022857">
    <property type="term" value="F:transmembrane transporter activity"/>
    <property type="evidence" value="ECO:0007669"/>
    <property type="project" value="InterPro"/>
</dbReference>
<feature type="compositionally biased region" description="Basic and acidic residues" evidence="6">
    <location>
        <begin position="1"/>
        <end position="20"/>
    </location>
</feature>
<dbReference type="InterPro" id="IPR036259">
    <property type="entry name" value="MFS_trans_sf"/>
</dbReference>
<proteinExistence type="predicted"/>
<feature type="transmembrane region" description="Helical" evidence="7">
    <location>
        <begin position="427"/>
        <end position="448"/>
    </location>
</feature>
<dbReference type="Gene3D" id="1.20.1250.20">
    <property type="entry name" value="MFS general substrate transporter like domains"/>
    <property type="match status" value="1"/>
</dbReference>
<feature type="transmembrane region" description="Helical" evidence="7">
    <location>
        <begin position="493"/>
        <end position="513"/>
    </location>
</feature>
<dbReference type="PANTHER" id="PTHR23502">
    <property type="entry name" value="MAJOR FACILITATOR SUPERFAMILY"/>
    <property type="match status" value="1"/>
</dbReference>
<feature type="transmembrane region" description="Helical" evidence="7">
    <location>
        <begin position="347"/>
        <end position="367"/>
    </location>
</feature>
<feature type="transmembrane region" description="Helical" evidence="7">
    <location>
        <begin position="218"/>
        <end position="240"/>
    </location>
</feature>
<dbReference type="PROSITE" id="PS50850">
    <property type="entry name" value="MFS"/>
    <property type="match status" value="1"/>
</dbReference>
<dbReference type="Proteomes" id="UP000030104">
    <property type="component" value="Unassembled WGS sequence"/>
</dbReference>
<evidence type="ECO:0000313" key="9">
    <source>
        <dbReference type="EMBL" id="KGO77391.1"/>
    </source>
</evidence>
<dbReference type="InterPro" id="IPR020846">
    <property type="entry name" value="MFS_dom"/>
</dbReference>
<dbReference type="EMBL" id="JQGA01000160">
    <property type="protein sequence ID" value="KGO77391.1"/>
    <property type="molecule type" value="Genomic_DNA"/>
</dbReference>
<dbReference type="AlphaFoldDB" id="A0A0A2LDX3"/>
<evidence type="ECO:0000256" key="6">
    <source>
        <dbReference type="SAM" id="MobiDB-lite"/>
    </source>
</evidence>
<keyword evidence="5 7" id="KW-0472">Membrane</keyword>
<evidence type="ECO:0000256" key="2">
    <source>
        <dbReference type="ARBA" id="ARBA00022448"/>
    </source>
</evidence>
<evidence type="ECO:0000256" key="3">
    <source>
        <dbReference type="ARBA" id="ARBA00022692"/>
    </source>
</evidence>
<feature type="transmembrane region" description="Helical" evidence="7">
    <location>
        <begin position="303"/>
        <end position="327"/>
    </location>
</feature>
<accession>A0A0A2LDX3</accession>
<evidence type="ECO:0000256" key="4">
    <source>
        <dbReference type="ARBA" id="ARBA00022989"/>
    </source>
</evidence>
<feature type="transmembrane region" description="Helical" evidence="7">
    <location>
        <begin position="190"/>
        <end position="212"/>
    </location>
</feature>
<keyword evidence="10" id="KW-1185">Reference proteome</keyword>
<protein>
    <submittedName>
        <fullName evidence="9">Major facilitator superfamily domain, general substrate transporter</fullName>
    </submittedName>
</protein>
<sequence>MEKGKMAQERGNEVDTKAPEDPPSQHGDTRLEGYSQFTVAQKRAIVAMGSLASFFSPLSSSIYLPALNTIANALHISVSHVNLTVTTYLVSQRKQLSSKECATDQFSYLKIMQGVAPMLIAGFSDTAGRRPAYVICFTIYLAANLGLALQNSYAALLVLRCLQSAGSSGTVALANGLVGDMITSAERGSYIAFASVGSMLGPSLSPIIGGLFSQYTNWHWIFWFLLIFGGVFFLILVLFLPETCRKVVGDGSIPPPPLNNSMADVIRHRTRRQKGLVPDPEKEAEVRKNYSLRFPSPVPTMKVVLDIETSIILLTTGLLFAGFYAVMTGASTSFHKIYHFNDLHASLMYLPIGGGGVLSAFTTGRLVDWNYRRHAKRAGLAVVKNVRADIRNFNIERARLEVALPLYYISNLSMLTYGWVLGHKVNLAAPIILLFIIGWSIIGTSQVLNALMVDLWPGKSATATAANNLFRCELGAAASAAISPMSSAMGDGWAYTTLALIPIAVSPCLWIVARNGIKWRQKRNRKEEEKSSCGQD</sequence>
<reference evidence="9 10" key="1">
    <citation type="journal article" date="2015" name="Mol. Plant Microbe Interact.">
        <title>Genome, transcriptome, and functional analyses of Penicillium expansum provide new insights into secondary metabolism and pathogenicity.</title>
        <authorList>
            <person name="Ballester A.R."/>
            <person name="Marcet-Houben M."/>
            <person name="Levin E."/>
            <person name="Sela N."/>
            <person name="Selma-Lazaro C."/>
            <person name="Carmona L."/>
            <person name="Wisniewski M."/>
            <person name="Droby S."/>
            <person name="Gonzalez-Candelas L."/>
            <person name="Gabaldon T."/>
        </authorList>
    </citation>
    <scope>NUCLEOTIDE SEQUENCE [LARGE SCALE GENOMIC DNA]</scope>
    <source>
        <strain evidence="9 10">PHI-1</strain>
    </source>
</reference>
<dbReference type="PANTHER" id="PTHR23502:SF51">
    <property type="entry name" value="QUINIDINE RESISTANCE PROTEIN 1-RELATED"/>
    <property type="match status" value="1"/>
</dbReference>
<dbReference type="OrthoDB" id="440553at2759"/>
<name>A0A0A2LDX3_PENIT</name>
<evidence type="ECO:0000256" key="5">
    <source>
        <dbReference type="ARBA" id="ARBA00023136"/>
    </source>
</evidence>
<dbReference type="FunFam" id="1.20.1720.10:FF:000009">
    <property type="entry name" value="MFS multidrug transporter"/>
    <property type="match status" value="1"/>
</dbReference>
<feature type="region of interest" description="Disordered" evidence="6">
    <location>
        <begin position="1"/>
        <end position="30"/>
    </location>
</feature>
<evidence type="ECO:0000256" key="7">
    <source>
        <dbReference type="SAM" id="Phobius"/>
    </source>
</evidence>
<dbReference type="InterPro" id="IPR011701">
    <property type="entry name" value="MFS"/>
</dbReference>